<protein>
    <submittedName>
        <fullName evidence="4">Type II toxin-antitoxin system PemK/MazF family toxin</fullName>
    </submittedName>
</protein>
<evidence type="ECO:0000313" key="4">
    <source>
        <dbReference type="EMBL" id="NKG20886.1"/>
    </source>
</evidence>
<comment type="caution">
    <text evidence="4">The sequence shown here is derived from an EMBL/GenBank/DDBJ whole genome shotgun (WGS) entry which is preliminary data.</text>
</comment>
<feature type="region of interest" description="Disordered" evidence="3">
    <location>
        <begin position="23"/>
        <end position="65"/>
    </location>
</feature>
<evidence type="ECO:0000313" key="5">
    <source>
        <dbReference type="Proteomes" id="UP000746595"/>
    </source>
</evidence>
<dbReference type="InterPro" id="IPR003477">
    <property type="entry name" value="PemK-like"/>
</dbReference>
<evidence type="ECO:0000256" key="1">
    <source>
        <dbReference type="ARBA" id="ARBA00007521"/>
    </source>
</evidence>
<sequence length="191" mass="20743">MKFNSSAILRFIGRALGSALKDAAKQQGSNANRGSNRSGSSPSTRRPTASTTSSNAKGSWEFGGYPGDFPGTVNAQYAPQADGRPDPGEVVWAWVPYEEDHAQGKDRPVLLVGRDANYLLALMLTSKDHTNTRTNDRDYLDVGTGAWDKQGRPSEVKLDRVIRLSEGGIRREGAIMDRQNFTRVAESLASA</sequence>
<dbReference type="Gene3D" id="2.30.30.110">
    <property type="match status" value="1"/>
</dbReference>
<feature type="compositionally biased region" description="Low complexity" evidence="3">
    <location>
        <begin position="28"/>
        <end position="56"/>
    </location>
</feature>
<evidence type="ECO:0000256" key="2">
    <source>
        <dbReference type="ARBA" id="ARBA00022649"/>
    </source>
</evidence>
<dbReference type="EMBL" id="JAAWVT010000003">
    <property type="protein sequence ID" value="NKG20886.1"/>
    <property type="molecule type" value="Genomic_DNA"/>
</dbReference>
<evidence type="ECO:0000256" key="3">
    <source>
        <dbReference type="SAM" id="MobiDB-lite"/>
    </source>
</evidence>
<dbReference type="SUPFAM" id="SSF50118">
    <property type="entry name" value="Cell growth inhibitor/plasmid maintenance toxic component"/>
    <property type="match status" value="1"/>
</dbReference>
<organism evidence="4 5">
    <name type="scientific">Paeniglutamicibacter terrestris</name>
    <dbReference type="NCBI Taxonomy" id="2723403"/>
    <lineage>
        <taxon>Bacteria</taxon>
        <taxon>Bacillati</taxon>
        <taxon>Actinomycetota</taxon>
        <taxon>Actinomycetes</taxon>
        <taxon>Micrococcales</taxon>
        <taxon>Micrococcaceae</taxon>
        <taxon>Paeniglutamicibacter</taxon>
    </lineage>
</organism>
<dbReference type="Proteomes" id="UP000746595">
    <property type="component" value="Unassembled WGS sequence"/>
</dbReference>
<gene>
    <name evidence="4" type="ORF">HED64_09215</name>
</gene>
<name>A0ABX1G3R0_9MICC</name>
<dbReference type="InterPro" id="IPR011067">
    <property type="entry name" value="Plasmid_toxin/cell-grow_inhib"/>
</dbReference>
<reference evidence="4 5" key="1">
    <citation type="submission" date="2020-04" db="EMBL/GenBank/DDBJ databases">
        <title>Paeniglutamicibacter sp. ANT13_2, a novel actinomycete isolated from sediment in Antarctica.</title>
        <authorList>
            <person name="Sakdapetsiri C."/>
            <person name="Pinyakong O."/>
        </authorList>
    </citation>
    <scope>NUCLEOTIDE SEQUENCE [LARGE SCALE GENOMIC DNA]</scope>
    <source>
        <strain evidence="4 5">ANT13_2</strain>
    </source>
</reference>
<dbReference type="Pfam" id="PF02452">
    <property type="entry name" value="PemK_toxin"/>
    <property type="match status" value="1"/>
</dbReference>
<proteinExistence type="inferred from homology"/>
<keyword evidence="5" id="KW-1185">Reference proteome</keyword>
<accession>A0ABX1G3R0</accession>
<comment type="similarity">
    <text evidence="1">Belongs to the PemK/MazF family.</text>
</comment>
<dbReference type="RefSeq" id="WP_168151725.1">
    <property type="nucleotide sequence ID" value="NZ_JAAWVT010000003.1"/>
</dbReference>
<keyword evidence="2" id="KW-1277">Toxin-antitoxin system</keyword>